<dbReference type="PRINTS" id="PR00723">
    <property type="entry name" value="SUBTILISIN"/>
</dbReference>
<dbReference type="eggNOG" id="KOG4266">
    <property type="taxonomic scope" value="Eukaryota"/>
</dbReference>
<dbReference type="FunFam" id="3.40.50.200:FF:000036">
    <property type="entry name" value="Serin endopeptidase"/>
    <property type="match status" value="1"/>
</dbReference>
<dbReference type="EMBL" id="DS178373">
    <property type="protein sequence ID" value="EFP92796.2"/>
    <property type="molecule type" value="Genomic_DNA"/>
</dbReference>
<dbReference type="InterPro" id="IPR036852">
    <property type="entry name" value="Peptidase_S8/S53_dom_sf"/>
</dbReference>
<evidence type="ECO:0000313" key="11">
    <source>
        <dbReference type="Proteomes" id="UP000008783"/>
    </source>
</evidence>
<keyword evidence="4 7" id="KW-0378">Hydrolase</keyword>
<dbReference type="Gene3D" id="2.60.40.10">
    <property type="entry name" value="Immunoglobulins"/>
    <property type="match status" value="1"/>
</dbReference>
<evidence type="ECO:0000313" key="10">
    <source>
        <dbReference type="EMBL" id="EFP92796.2"/>
    </source>
</evidence>
<reference key="1">
    <citation type="submission" date="2007-01" db="EMBL/GenBank/DDBJ databases">
        <title>The Genome Sequence of Puccinia graminis f. sp. tritici Strain CRL 75-36-700-3.</title>
        <authorList>
            <consortium name="The Broad Institute Genome Sequencing Platform"/>
            <person name="Birren B."/>
            <person name="Lander E."/>
            <person name="Galagan J."/>
            <person name="Nusbaum C."/>
            <person name="Devon K."/>
            <person name="Cuomo C."/>
            <person name="Jaffe D."/>
            <person name="Butler J."/>
            <person name="Alvarez P."/>
            <person name="Gnerre S."/>
            <person name="Grabherr M."/>
            <person name="Mauceli E."/>
            <person name="Brockman W."/>
            <person name="Young S."/>
            <person name="LaButti K."/>
            <person name="Sykes S."/>
            <person name="DeCaprio D."/>
            <person name="Crawford M."/>
            <person name="Koehrsen M."/>
            <person name="Engels R."/>
            <person name="Montgomery P."/>
            <person name="Pearson M."/>
            <person name="Howarth C."/>
            <person name="Larson L."/>
            <person name="White J."/>
            <person name="Zeng Q."/>
            <person name="Kodira C."/>
            <person name="Yandava C."/>
            <person name="Alvarado L."/>
            <person name="O'Leary S."/>
            <person name="Szabo L."/>
            <person name="Dean R."/>
            <person name="Schein J."/>
        </authorList>
    </citation>
    <scope>NUCLEOTIDE SEQUENCE</scope>
    <source>
        <strain>CRL 75-36-700-3</strain>
    </source>
</reference>
<dbReference type="SUPFAM" id="SSF52743">
    <property type="entry name" value="Subtilisin-like"/>
    <property type="match status" value="1"/>
</dbReference>
<dbReference type="VEuPathDB" id="FungiDB:PGTG_18575"/>
<dbReference type="KEGG" id="pgr:PGTG_18575"/>
<dbReference type="RefSeq" id="XP_003337215.2">
    <property type="nucleotide sequence ID" value="XM_003337167.2"/>
</dbReference>
<dbReference type="GO" id="GO:0006508">
    <property type="term" value="P:proteolysis"/>
    <property type="evidence" value="ECO:0007669"/>
    <property type="project" value="UniProtKB-KW"/>
</dbReference>
<gene>
    <name evidence="10" type="ORF">PGTG_18575</name>
</gene>
<dbReference type="GeneID" id="10542509"/>
<evidence type="ECO:0000259" key="8">
    <source>
        <dbReference type="Pfam" id="PF00082"/>
    </source>
</evidence>
<accession>E3L8C1</accession>
<keyword evidence="3" id="KW-0732">Signal</keyword>
<feature type="domain" description="Peptidase S8/S53" evidence="8">
    <location>
        <begin position="119"/>
        <end position="524"/>
    </location>
</feature>
<dbReference type="AlphaFoldDB" id="E3L8C1"/>
<dbReference type="OrthoDB" id="206201at2759"/>
<dbReference type="InterPro" id="IPR050131">
    <property type="entry name" value="Peptidase_S8_subtilisin-like"/>
</dbReference>
<dbReference type="PANTHER" id="PTHR43806:SF66">
    <property type="entry name" value="SERIN ENDOPEPTIDASE"/>
    <property type="match status" value="1"/>
</dbReference>
<dbReference type="Gene3D" id="3.40.50.200">
    <property type="entry name" value="Peptidase S8/S53 domain"/>
    <property type="match status" value="1"/>
</dbReference>
<dbReference type="InterPro" id="IPR013783">
    <property type="entry name" value="Ig-like_fold"/>
</dbReference>
<name>E3L8C1_PUCGT</name>
<dbReference type="InterPro" id="IPR000209">
    <property type="entry name" value="Peptidase_S8/S53_dom"/>
</dbReference>
<protein>
    <recommendedName>
        <fullName evidence="12">Peptidase S8/S53 domain-containing protein</fullName>
    </recommendedName>
</protein>
<evidence type="ECO:0000256" key="5">
    <source>
        <dbReference type="ARBA" id="ARBA00022825"/>
    </source>
</evidence>
<dbReference type="InterPro" id="IPR015500">
    <property type="entry name" value="Peptidase_S8_subtilisin-rel"/>
</dbReference>
<evidence type="ECO:0000256" key="3">
    <source>
        <dbReference type="ARBA" id="ARBA00022729"/>
    </source>
</evidence>
<feature type="active site" description="Charge relay system" evidence="6 7">
    <location>
        <position position="489"/>
    </location>
</feature>
<reference evidence="11" key="2">
    <citation type="journal article" date="2011" name="Proc. Natl. Acad. Sci. U.S.A.">
        <title>Obligate biotrophy features unraveled by the genomic analysis of rust fungi.</title>
        <authorList>
            <person name="Duplessis S."/>
            <person name="Cuomo C.A."/>
            <person name="Lin Y.-C."/>
            <person name="Aerts A."/>
            <person name="Tisserant E."/>
            <person name="Veneault-Fourrey C."/>
            <person name="Joly D.L."/>
            <person name="Hacquard S."/>
            <person name="Amselem J."/>
            <person name="Cantarel B.L."/>
            <person name="Chiu R."/>
            <person name="Coutinho P.M."/>
            <person name="Feau N."/>
            <person name="Field M."/>
            <person name="Frey P."/>
            <person name="Gelhaye E."/>
            <person name="Goldberg J."/>
            <person name="Grabherr M.G."/>
            <person name="Kodira C.D."/>
            <person name="Kohler A."/>
            <person name="Kuees U."/>
            <person name="Lindquist E.A."/>
            <person name="Lucas S.M."/>
            <person name="Mago R."/>
            <person name="Mauceli E."/>
            <person name="Morin E."/>
            <person name="Murat C."/>
            <person name="Pangilinan J.L."/>
            <person name="Park R."/>
            <person name="Pearson M."/>
            <person name="Quesneville H."/>
            <person name="Rouhier N."/>
            <person name="Sakthikumar S."/>
            <person name="Salamov A.A."/>
            <person name="Schmutz J."/>
            <person name="Selles B."/>
            <person name="Shapiro H."/>
            <person name="Tanguay P."/>
            <person name="Tuskan G.A."/>
            <person name="Henrissat B."/>
            <person name="Van de Peer Y."/>
            <person name="Rouze P."/>
            <person name="Ellis J.G."/>
            <person name="Dodds P.N."/>
            <person name="Schein J.E."/>
            <person name="Zhong S."/>
            <person name="Hamelin R.C."/>
            <person name="Grigoriev I.V."/>
            <person name="Szabo L.J."/>
            <person name="Martin F."/>
        </authorList>
    </citation>
    <scope>NUCLEOTIDE SEQUENCE [LARGE SCALE GENOMIC DNA]</scope>
    <source>
        <strain evidence="11">CRL 75-36-700-3 / race SCCL</strain>
    </source>
</reference>
<evidence type="ECO:0000256" key="4">
    <source>
        <dbReference type="ARBA" id="ARBA00022801"/>
    </source>
</evidence>
<keyword evidence="5 7" id="KW-0720">Serine protease</keyword>
<dbReference type="Pfam" id="PF00082">
    <property type="entry name" value="Peptidase_S8"/>
    <property type="match status" value="1"/>
</dbReference>
<feature type="active site" description="Charge relay system" evidence="6 7">
    <location>
        <position position="128"/>
    </location>
</feature>
<keyword evidence="11" id="KW-1185">Reference proteome</keyword>
<dbReference type="InterPro" id="IPR010435">
    <property type="entry name" value="C5a/SBT2-like_Fn3"/>
</dbReference>
<dbReference type="HOGENOM" id="CLU_003559_1_2_1"/>
<dbReference type="InParanoid" id="E3L8C1"/>
<dbReference type="GO" id="GO:0016020">
    <property type="term" value="C:membrane"/>
    <property type="evidence" value="ECO:0007669"/>
    <property type="project" value="InterPro"/>
</dbReference>
<dbReference type="InterPro" id="IPR023827">
    <property type="entry name" value="Peptidase_S8_Asp-AS"/>
</dbReference>
<dbReference type="PROSITE" id="PS51892">
    <property type="entry name" value="SUBTILASE"/>
    <property type="match status" value="1"/>
</dbReference>
<evidence type="ECO:0008006" key="12">
    <source>
        <dbReference type="Google" id="ProtNLM"/>
    </source>
</evidence>
<dbReference type="GO" id="GO:0005615">
    <property type="term" value="C:extracellular space"/>
    <property type="evidence" value="ECO:0000318"/>
    <property type="project" value="GO_Central"/>
</dbReference>
<dbReference type="GO" id="GO:0004252">
    <property type="term" value="F:serine-type endopeptidase activity"/>
    <property type="evidence" value="ECO:0000318"/>
    <property type="project" value="GO_Central"/>
</dbReference>
<dbReference type="Pfam" id="PF06280">
    <property type="entry name" value="fn3_5"/>
    <property type="match status" value="1"/>
</dbReference>
<sequence>MTPHYYTTITDDKIQLLQHAVADLTNKLNLLGIKFRIVHDLTPLPDVFYAVSLELLDNTQAKLLRGVIGVQDVKQVGLVTRGPTYSGKVLSKPLTTTVEKFPPHLQTNVSMLHKQGIYGKGIKVALIDSGVDCTHPAFGGGFGKGKKIAFGMSLVENADAQSQRNKGAISNPCSDDSRHGTHTAGIIAAADVGYGFQGVAPNVTIGMYPFQGRLGNTDDVIIKALLQAQIDGADIISLSLGSPGGWSSGKEILEVVNSLVEEKGMIIIVSAGNEGTNGLFSAGSPASSRAAISVGSVDSSSPMARSFNTSTQKQLTYYKNQVLPDGSYPVYFTSNDLLNEDDACPPLPPNTPDLSKYIVLIKIGSCFISEKVHHARAKGAKLIFFYMKSRVIVSMHSRVMGATIAGISLEDAQFIAQEAKKDPQGFRLVFNTANLRTFVLQPGLESPFSQFGPSFDFVSPQPAISGIGGNVVSTFPMVDGAFSSLSGTSMSAPQLAGIAALILSHRGKKGFTGYTMRDRLTTSSRIINYSSTIHKPHTVVHQGGGLINAWCAVMANTIIPNATLALSDSLSFKTDQQIKIVNSGNKPVRYRLQHLPAVSVKTFGANQKFNRPDVTPDTEGLVANAVMTPETFTLAPGSDQVVKIRFTAPKASSVDLTVYSGYIILDGDVECESHNVPYYGVIGSLKDQEIIDRGPVPGSSTVRFPYVAFKSDELTSEGFPIYTAQKTNFIWKLAEKQSLYLLFRTVFGSPTLRIDVIAGDANPTPSKSTKGSHFDKSFGNTKIIGMVPGTEFTSLARSGLGDSYTTIWDATIVTGGIDQSPIPLPNGNYRLLIRALHVNGRKDVESDVDFWLSPPFTLVR</sequence>
<dbReference type="Proteomes" id="UP000008783">
    <property type="component" value="Unassembled WGS sequence"/>
</dbReference>
<dbReference type="Gene3D" id="3.50.30.30">
    <property type="match status" value="1"/>
</dbReference>
<evidence type="ECO:0000256" key="1">
    <source>
        <dbReference type="ARBA" id="ARBA00011073"/>
    </source>
</evidence>
<evidence type="ECO:0000256" key="2">
    <source>
        <dbReference type="ARBA" id="ARBA00022670"/>
    </source>
</evidence>
<proteinExistence type="inferred from homology"/>
<keyword evidence="2 7" id="KW-0645">Protease</keyword>
<comment type="similarity">
    <text evidence="1 7">Belongs to the peptidase S8 family.</text>
</comment>
<dbReference type="PANTHER" id="PTHR43806">
    <property type="entry name" value="PEPTIDASE S8"/>
    <property type="match status" value="1"/>
</dbReference>
<evidence type="ECO:0000256" key="7">
    <source>
        <dbReference type="PROSITE-ProRule" id="PRU01240"/>
    </source>
</evidence>
<feature type="domain" description="C5a peptidase/Subtilisin-like protease SBT2-like Fn3-like" evidence="9">
    <location>
        <begin position="567"/>
        <end position="678"/>
    </location>
</feature>
<dbReference type="PROSITE" id="PS00136">
    <property type="entry name" value="SUBTILASE_ASP"/>
    <property type="match status" value="1"/>
</dbReference>
<feature type="active site" description="Charge relay system" evidence="6 7">
    <location>
        <position position="179"/>
    </location>
</feature>
<evidence type="ECO:0000259" key="9">
    <source>
        <dbReference type="Pfam" id="PF06280"/>
    </source>
</evidence>
<evidence type="ECO:0000256" key="6">
    <source>
        <dbReference type="PIRSR" id="PIRSR615500-1"/>
    </source>
</evidence>
<organism evidence="10 11">
    <name type="scientific">Puccinia graminis f. sp. tritici (strain CRL 75-36-700-3 / race SCCL)</name>
    <name type="common">Black stem rust fungus</name>
    <dbReference type="NCBI Taxonomy" id="418459"/>
    <lineage>
        <taxon>Eukaryota</taxon>
        <taxon>Fungi</taxon>
        <taxon>Dikarya</taxon>
        <taxon>Basidiomycota</taxon>
        <taxon>Pucciniomycotina</taxon>
        <taxon>Pucciniomycetes</taxon>
        <taxon>Pucciniales</taxon>
        <taxon>Pucciniaceae</taxon>
        <taxon>Puccinia</taxon>
    </lineage>
</organism>